<keyword evidence="4" id="KW-1185">Reference proteome</keyword>
<sequence>MVEGGRGRWWEGRGEGYGEGGQFRVNLGRLYGYCAGLFFVVFQRGQKTSFPHISPSLSQADKDSTTPLQSMVFSFHVYRKSAPNGKVSVYVGRRDYTDHLTHVDPINGMVWLDRDYVRERRVFAQVVMTYRYGREEDEVMGLTFAKELIIASAQVYPPAPASAPLTSLQVRLQKKLGANAFPFHLEMPKNAPASVTLQPGQWNAVWLMHIFV</sequence>
<organism evidence="3 4">
    <name type="scientific">Penaeus vannamei</name>
    <name type="common">Whiteleg shrimp</name>
    <name type="synonym">Litopenaeus vannamei</name>
    <dbReference type="NCBI Taxonomy" id="6689"/>
    <lineage>
        <taxon>Eukaryota</taxon>
        <taxon>Metazoa</taxon>
        <taxon>Ecdysozoa</taxon>
        <taxon>Arthropoda</taxon>
        <taxon>Crustacea</taxon>
        <taxon>Multicrustacea</taxon>
        <taxon>Malacostraca</taxon>
        <taxon>Eumalacostraca</taxon>
        <taxon>Eucarida</taxon>
        <taxon>Decapoda</taxon>
        <taxon>Dendrobranchiata</taxon>
        <taxon>Penaeoidea</taxon>
        <taxon>Penaeidae</taxon>
        <taxon>Penaeus</taxon>
    </lineage>
</organism>
<dbReference type="AlphaFoldDB" id="A0A3R7SKB1"/>
<comment type="similarity">
    <text evidence="1">Belongs to the arrestin family.</text>
</comment>
<dbReference type="OrthoDB" id="6360798at2759"/>
<dbReference type="STRING" id="6689.A0A3R7SKB1"/>
<dbReference type="GO" id="GO:0007165">
    <property type="term" value="P:signal transduction"/>
    <property type="evidence" value="ECO:0007669"/>
    <property type="project" value="InterPro"/>
</dbReference>
<dbReference type="PROSITE" id="PS00295">
    <property type="entry name" value="ARRESTINS"/>
    <property type="match status" value="1"/>
</dbReference>
<dbReference type="InterPro" id="IPR014753">
    <property type="entry name" value="Arrestin_N"/>
</dbReference>
<proteinExistence type="inferred from homology"/>
<evidence type="ECO:0000259" key="2">
    <source>
        <dbReference type="Pfam" id="PF00339"/>
    </source>
</evidence>
<dbReference type="SUPFAM" id="SSF81296">
    <property type="entry name" value="E set domains"/>
    <property type="match status" value="1"/>
</dbReference>
<dbReference type="InterPro" id="IPR000698">
    <property type="entry name" value="Arrestin"/>
</dbReference>
<dbReference type="PANTHER" id="PTHR11792">
    <property type="entry name" value="ARRESTIN"/>
    <property type="match status" value="1"/>
</dbReference>
<feature type="domain" description="Arrestin-like N-terminal" evidence="2">
    <location>
        <begin position="88"/>
        <end position="201"/>
    </location>
</feature>
<name>A0A3R7SKB1_PENVA</name>
<dbReference type="EMBL" id="QCYY01003237">
    <property type="protein sequence ID" value="ROT64549.1"/>
    <property type="molecule type" value="Genomic_DNA"/>
</dbReference>
<evidence type="ECO:0000256" key="1">
    <source>
        <dbReference type="ARBA" id="ARBA00005298"/>
    </source>
</evidence>
<dbReference type="Gene3D" id="2.60.40.840">
    <property type="match status" value="1"/>
</dbReference>
<dbReference type="Proteomes" id="UP000283509">
    <property type="component" value="Unassembled WGS sequence"/>
</dbReference>
<dbReference type="GO" id="GO:0001664">
    <property type="term" value="F:G protein-coupled receptor binding"/>
    <property type="evidence" value="ECO:0007669"/>
    <property type="project" value="TreeGrafter"/>
</dbReference>
<dbReference type="InterPro" id="IPR017864">
    <property type="entry name" value="Arrestin_CS"/>
</dbReference>
<dbReference type="InterPro" id="IPR014756">
    <property type="entry name" value="Ig_E-set"/>
</dbReference>
<reference evidence="3 4" key="1">
    <citation type="submission" date="2018-04" db="EMBL/GenBank/DDBJ databases">
        <authorList>
            <person name="Zhang X."/>
            <person name="Yuan J."/>
            <person name="Li F."/>
            <person name="Xiang J."/>
        </authorList>
    </citation>
    <scope>NUCLEOTIDE SEQUENCE [LARGE SCALE GENOMIC DNA]</scope>
    <source>
        <tissue evidence="3">Muscle</tissue>
    </source>
</reference>
<dbReference type="InterPro" id="IPR011021">
    <property type="entry name" value="Arrestin-like_N"/>
</dbReference>
<accession>A0A3R7SKB1</accession>
<gene>
    <name evidence="3" type="ORF">C7M84_017507</name>
</gene>
<dbReference type="PANTHER" id="PTHR11792:SF17">
    <property type="entry name" value="KURTZ ARRESTIN"/>
    <property type="match status" value="1"/>
</dbReference>
<dbReference type="GO" id="GO:0005737">
    <property type="term" value="C:cytoplasm"/>
    <property type="evidence" value="ECO:0007669"/>
    <property type="project" value="TreeGrafter"/>
</dbReference>
<evidence type="ECO:0000313" key="4">
    <source>
        <dbReference type="Proteomes" id="UP000283509"/>
    </source>
</evidence>
<dbReference type="Pfam" id="PF00339">
    <property type="entry name" value="Arrestin_N"/>
    <property type="match status" value="1"/>
</dbReference>
<reference evidence="3 4" key="2">
    <citation type="submission" date="2019-01" db="EMBL/GenBank/DDBJ databases">
        <title>The decoding of complex shrimp genome reveals the adaptation for benthos swimmer, frequently molting mechanism and breeding impact on genome.</title>
        <authorList>
            <person name="Sun Y."/>
            <person name="Gao Y."/>
            <person name="Yu Y."/>
        </authorList>
    </citation>
    <scope>NUCLEOTIDE SEQUENCE [LARGE SCALE GENOMIC DNA]</scope>
    <source>
        <tissue evidence="3">Muscle</tissue>
    </source>
</reference>
<dbReference type="PRINTS" id="PR00309">
    <property type="entry name" value="ARRESTIN"/>
</dbReference>
<evidence type="ECO:0000313" key="3">
    <source>
        <dbReference type="EMBL" id="ROT64549.1"/>
    </source>
</evidence>
<comment type="caution">
    <text evidence="3">The sequence shown here is derived from an EMBL/GenBank/DDBJ whole genome shotgun (WGS) entry which is preliminary data.</text>
</comment>
<protein>
    <recommendedName>
        <fullName evidence="2">Arrestin-like N-terminal domain-containing protein</fullName>
    </recommendedName>
</protein>
<dbReference type="GO" id="GO:0002031">
    <property type="term" value="P:G protein-coupled receptor internalization"/>
    <property type="evidence" value="ECO:0007669"/>
    <property type="project" value="TreeGrafter"/>
</dbReference>